<keyword evidence="2" id="KW-0418">Kinase</keyword>
<sequence>MVSSCLDCWQYDAQIGGGAFGVVYRVRNDVGVLKALKEFCAETCVEYKEKEIGEFLNLLSPRIVKPECWGMDAEGRLRVVTEFLPNPLRSLLGPLPLDEKKVIWIFEEILKGLVELERHGFVHGNLKPSDIFLCGENVKIGDAWIPLFVRGLSPVSVTPSMYDNYSAPERFKRKYGSSVDRWAAAVILYEMLSGTSPFPSFPLSDFMQAIMNDEPDFSNIPDKYFPFLFRCFMKDPAEREENHPSAEAMLDDFRWACSRKAVVAKKRTSQSVTGPEPGNPWADSATGMEFVWIPQGEFMMGSADNAQNAFDDEKPSHLVVFSQGFWMSKYPVTASQFYRHVLGGALSNALHEFNHPVRNVSWKRAQDFVRWLNDQPREEIVNFSLPTEAQWEYVCRAGTTTRFYWGEECEPENAPFGLNASVPVGSFPPNPWGLHDMLGNVWEWCLDTYDGNAYSRHAEIDPVHVGAGENKVIRGGGWDTRVGAVGVARRGWFGLDGEGGSLGFRVVVV</sequence>
<proteinExistence type="predicted"/>
<dbReference type="PROSITE" id="PS50011">
    <property type="entry name" value="PROTEIN_KINASE_DOM"/>
    <property type="match status" value="1"/>
</dbReference>
<dbReference type="STRING" id="525897.Dbac_1268"/>
<dbReference type="PANTHER" id="PTHR23150">
    <property type="entry name" value="SULFATASE MODIFYING FACTOR 1, 2"/>
    <property type="match status" value="1"/>
</dbReference>
<dbReference type="Pfam" id="PF03781">
    <property type="entry name" value="FGE-sulfatase"/>
    <property type="match status" value="1"/>
</dbReference>
<dbReference type="PANTHER" id="PTHR23150:SF19">
    <property type="entry name" value="FORMYLGLYCINE-GENERATING ENZYME"/>
    <property type="match status" value="1"/>
</dbReference>
<dbReference type="eggNOG" id="COG0515">
    <property type="taxonomic scope" value="Bacteria"/>
</dbReference>
<keyword evidence="2" id="KW-0723">Serine/threonine-protein kinase</keyword>
<protein>
    <submittedName>
        <fullName evidence="2">Serine/threonine protein kinase</fullName>
    </submittedName>
</protein>
<evidence type="ECO:0000313" key="3">
    <source>
        <dbReference type="Proteomes" id="UP000002216"/>
    </source>
</evidence>
<dbReference type="HOGENOM" id="CLU_534988_0_0_7"/>
<dbReference type="Gene3D" id="1.10.510.10">
    <property type="entry name" value="Transferase(Phosphotransferase) domain 1"/>
    <property type="match status" value="1"/>
</dbReference>
<dbReference type="RefSeq" id="WP_015773466.1">
    <property type="nucleotide sequence ID" value="NC_013173.1"/>
</dbReference>
<dbReference type="KEGG" id="dba:Dbac_1268"/>
<dbReference type="InterPro" id="IPR051043">
    <property type="entry name" value="Sulfatase_Mod_Factor_Kinase"/>
</dbReference>
<evidence type="ECO:0000259" key="1">
    <source>
        <dbReference type="PROSITE" id="PS50011"/>
    </source>
</evidence>
<dbReference type="Pfam" id="PF00069">
    <property type="entry name" value="Pkinase"/>
    <property type="match status" value="1"/>
</dbReference>
<dbReference type="GO" id="GO:0005524">
    <property type="term" value="F:ATP binding"/>
    <property type="evidence" value="ECO:0007669"/>
    <property type="project" value="InterPro"/>
</dbReference>
<dbReference type="EMBL" id="CP001629">
    <property type="protein sequence ID" value="ACU89370.1"/>
    <property type="molecule type" value="Genomic_DNA"/>
</dbReference>
<keyword evidence="2" id="KW-0808">Transferase</keyword>
<dbReference type="eggNOG" id="COG1262">
    <property type="taxonomic scope" value="Bacteria"/>
</dbReference>
<dbReference type="SUPFAM" id="SSF56112">
    <property type="entry name" value="Protein kinase-like (PK-like)"/>
    <property type="match status" value="1"/>
</dbReference>
<dbReference type="InterPro" id="IPR016187">
    <property type="entry name" value="CTDL_fold"/>
</dbReference>
<dbReference type="Gene3D" id="3.90.1580.10">
    <property type="entry name" value="paralog of FGE (formylglycine-generating enzyme)"/>
    <property type="match status" value="1"/>
</dbReference>
<evidence type="ECO:0000313" key="2">
    <source>
        <dbReference type="EMBL" id="ACU89370.1"/>
    </source>
</evidence>
<dbReference type="AlphaFoldDB" id="C7LRY7"/>
<dbReference type="Proteomes" id="UP000002216">
    <property type="component" value="Chromosome"/>
</dbReference>
<organism evidence="2 3">
    <name type="scientific">Desulfomicrobium baculatum (strain DSM 4028 / VKM B-1378 / X)</name>
    <name type="common">Desulfovibrio baculatus</name>
    <dbReference type="NCBI Taxonomy" id="525897"/>
    <lineage>
        <taxon>Bacteria</taxon>
        <taxon>Pseudomonadati</taxon>
        <taxon>Thermodesulfobacteriota</taxon>
        <taxon>Desulfovibrionia</taxon>
        <taxon>Desulfovibrionales</taxon>
        <taxon>Desulfomicrobiaceae</taxon>
        <taxon>Desulfomicrobium</taxon>
    </lineage>
</organism>
<keyword evidence="3" id="KW-1185">Reference proteome</keyword>
<gene>
    <name evidence="2" type="ordered locus">Dbac_1268</name>
</gene>
<dbReference type="GO" id="GO:0004674">
    <property type="term" value="F:protein serine/threonine kinase activity"/>
    <property type="evidence" value="ECO:0007669"/>
    <property type="project" value="UniProtKB-KW"/>
</dbReference>
<accession>C7LRY7</accession>
<dbReference type="InterPro" id="IPR000719">
    <property type="entry name" value="Prot_kinase_dom"/>
</dbReference>
<dbReference type="SUPFAM" id="SSF56436">
    <property type="entry name" value="C-type lectin-like"/>
    <property type="match status" value="1"/>
</dbReference>
<dbReference type="InterPro" id="IPR042095">
    <property type="entry name" value="SUMF_sf"/>
</dbReference>
<dbReference type="InterPro" id="IPR011009">
    <property type="entry name" value="Kinase-like_dom_sf"/>
</dbReference>
<dbReference type="GO" id="GO:0120147">
    <property type="term" value="F:formylglycine-generating oxidase activity"/>
    <property type="evidence" value="ECO:0007669"/>
    <property type="project" value="TreeGrafter"/>
</dbReference>
<feature type="domain" description="Protein kinase" evidence="1">
    <location>
        <begin position="9"/>
        <end position="254"/>
    </location>
</feature>
<dbReference type="InterPro" id="IPR005532">
    <property type="entry name" value="SUMF_dom"/>
</dbReference>
<reference evidence="2 3" key="1">
    <citation type="journal article" date="2009" name="Stand. Genomic Sci.">
        <title>Complete genome sequence of Desulfomicrobium baculatum type strain (X).</title>
        <authorList>
            <person name="Copeland A."/>
            <person name="Spring S."/>
            <person name="Goker M."/>
            <person name="Schneider S."/>
            <person name="Lapidus A."/>
            <person name="Del Rio T.G."/>
            <person name="Tice H."/>
            <person name="Cheng J.F."/>
            <person name="Chen F."/>
            <person name="Nolan M."/>
            <person name="Bruce D."/>
            <person name="Goodwin L."/>
            <person name="Pitluck S."/>
            <person name="Ivanova N."/>
            <person name="Mavrommatis K."/>
            <person name="Ovchinnikova G."/>
            <person name="Pati A."/>
            <person name="Chen A."/>
            <person name="Palaniappan K."/>
            <person name="Land M."/>
            <person name="Hauser L."/>
            <person name="Chang Y.J."/>
            <person name="Jeffries C.C."/>
            <person name="Meincke L."/>
            <person name="Sims D."/>
            <person name="Brettin T."/>
            <person name="Detter J.C."/>
            <person name="Han C."/>
            <person name="Chain P."/>
            <person name="Bristow J."/>
            <person name="Eisen J.A."/>
            <person name="Markowitz V."/>
            <person name="Hugenholtz P."/>
            <person name="Kyrpides N.C."/>
            <person name="Klenk H.P."/>
            <person name="Lucas S."/>
        </authorList>
    </citation>
    <scope>NUCLEOTIDE SEQUENCE [LARGE SCALE GENOMIC DNA]</scope>
    <source>
        <strain evidence="3">DSM 4028 / VKM B-1378 / X</strain>
    </source>
</reference>
<name>C7LRY7_DESBD</name>